<keyword evidence="6 7" id="KW-0472">Membrane</keyword>
<evidence type="ECO:0000259" key="9">
    <source>
        <dbReference type="Pfam" id="PF13967"/>
    </source>
</evidence>
<feature type="transmembrane region" description="Helical" evidence="7">
    <location>
        <begin position="435"/>
        <end position="457"/>
    </location>
</feature>
<comment type="similarity">
    <text evidence="2">Belongs to the CSC1 (TC 1.A.17) family.</text>
</comment>
<dbReference type="InterPro" id="IPR003864">
    <property type="entry name" value="CSC1/OSCA1-like_7TM"/>
</dbReference>
<dbReference type="PANTHER" id="PTHR13018">
    <property type="entry name" value="PROBABLE MEMBRANE PROTEIN DUF221-RELATED"/>
    <property type="match status" value="1"/>
</dbReference>
<name>A0AA38FRJ2_TAXCH</name>
<evidence type="ECO:0000256" key="7">
    <source>
        <dbReference type="SAM" id="Phobius"/>
    </source>
</evidence>
<evidence type="ECO:0000313" key="11">
    <source>
        <dbReference type="Proteomes" id="UP000824469"/>
    </source>
</evidence>
<accession>A0AA38FRJ2</accession>
<keyword evidence="5 7" id="KW-1133">Transmembrane helix</keyword>
<feature type="transmembrane region" description="Helical" evidence="7">
    <location>
        <begin position="364"/>
        <end position="384"/>
    </location>
</feature>
<dbReference type="PANTHER" id="PTHR13018:SF100">
    <property type="entry name" value="CSC1-LIKE PROTEIN ERD4"/>
    <property type="match status" value="1"/>
</dbReference>
<feature type="transmembrane region" description="Helical" evidence="7">
    <location>
        <begin position="6"/>
        <end position="27"/>
    </location>
</feature>
<evidence type="ECO:0000256" key="6">
    <source>
        <dbReference type="ARBA" id="ARBA00023136"/>
    </source>
</evidence>
<dbReference type="InterPro" id="IPR045122">
    <property type="entry name" value="Csc1-like"/>
</dbReference>
<sequence length="654" mass="73337">MDFTSLLTTVGTSFVVFVVLFLLFSCLSTRPGNFVIYYPAKILRAKGQGKGKDDFVPRSGSPFAWLVEAWRASEDDIIAAAGLDAAVYLIFIATALEILVLCAAVCLPLLIPLSATDHNNQIQLEREIAKNKTSVSKYDDFDNLAMGNIQQKSVRLWGFVVAAYFVSFVTYFILWKTYKHVLNLRAREQASLEAKPEQFTILVRDIPPVPPGKTRKEQVDSFFRRLHPDTFEQSLIITDISEANKVWEEIRGYRKKLSRAEFIFEESKTTKTPEGTRPLHKTGFLGLVGKHVDSIDFYNEKIKDLTVKLKTKQKIALTEKQAEAAFIIFKSRPAAAAASQVVHSQLTDIMDLEKKALKSILEAYLPQIALLLFLAFLPALLLMLSTAEGIPSQSHVVRSASGKYFYFIVFNVFLGVTIGGTLFDSIKKIQKDPSSVITILASSLPKTASFFISFVALKNFVGYGLELSRLVPLVIYHIKRRFLCKTEAEVQEAWAPGAFGYATRVPNDMLVITIALSYAVIAPMIIPFAILYFFVGWIVLRNQALNVYVPSYESNGRMWPHIHIRILAAIVLSQITMIGYFSAKEFVYSPLLIPLPFMSVAFGYVCKKRFYSSFCVTSLEVACNDVKEAPSLPTIVEAYTPPCLLPEDKFDDPE</sequence>
<comment type="subcellular location">
    <subcellularLocation>
        <location evidence="1">Membrane</location>
        <topology evidence="1">Multi-pass membrane protein</topology>
    </subcellularLocation>
</comment>
<feature type="transmembrane region" description="Helical" evidence="7">
    <location>
        <begin position="156"/>
        <end position="175"/>
    </location>
</feature>
<dbReference type="EMBL" id="JAHRHJ020000007">
    <property type="protein sequence ID" value="KAH9308363.1"/>
    <property type="molecule type" value="Genomic_DNA"/>
</dbReference>
<evidence type="ECO:0000256" key="3">
    <source>
        <dbReference type="ARBA" id="ARBA00022448"/>
    </source>
</evidence>
<dbReference type="Pfam" id="PF13967">
    <property type="entry name" value="RSN1_TM"/>
    <property type="match status" value="1"/>
</dbReference>
<dbReference type="GO" id="GO:0005886">
    <property type="term" value="C:plasma membrane"/>
    <property type="evidence" value="ECO:0007669"/>
    <property type="project" value="TreeGrafter"/>
</dbReference>
<feature type="transmembrane region" description="Helical" evidence="7">
    <location>
        <begin position="509"/>
        <end position="540"/>
    </location>
</feature>
<dbReference type="AlphaFoldDB" id="A0AA38FRJ2"/>
<dbReference type="InterPro" id="IPR032880">
    <property type="entry name" value="CSC1/OSCA1-like_N"/>
</dbReference>
<evidence type="ECO:0000256" key="2">
    <source>
        <dbReference type="ARBA" id="ARBA00007779"/>
    </source>
</evidence>
<proteinExistence type="inferred from homology"/>
<feature type="transmembrane region" description="Helical" evidence="7">
    <location>
        <begin position="561"/>
        <end position="581"/>
    </location>
</feature>
<comment type="caution">
    <text evidence="10">The sequence shown here is derived from an EMBL/GenBank/DDBJ whole genome shotgun (WGS) entry which is preliminary data.</text>
</comment>
<gene>
    <name evidence="10" type="ORF">KI387_036274</name>
</gene>
<feature type="transmembrane region" description="Helical" evidence="7">
    <location>
        <begin position="587"/>
        <end position="606"/>
    </location>
</feature>
<reference evidence="10 11" key="1">
    <citation type="journal article" date="2021" name="Nat. Plants">
        <title>The Taxus genome provides insights into paclitaxel biosynthesis.</title>
        <authorList>
            <person name="Xiong X."/>
            <person name="Gou J."/>
            <person name="Liao Q."/>
            <person name="Li Y."/>
            <person name="Zhou Q."/>
            <person name="Bi G."/>
            <person name="Li C."/>
            <person name="Du R."/>
            <person name="Wang X."/>
            <person name="Sun T."/>
            <person name="Guo L."/>
            <person name="Liang H."/>
            <person name="Lu P."/>
            <person name="Wu Y."/>
            <person name="Zhang Z."/>
            <person name="Ro D.K."/>
            <person name="Shang Y."/>
            <person name="Huang S."/>
            <person name="Yan J."/>
        </authorList>
    </citation>
    <scope>NUCLEOTIDE SEQUENCE [LARGE SCALE GENOMIC DNA]</scope>
    <source>
        <strain evidence="10">Ta-2019</strain>
    </source>
</reference>
<feature type="non-terminal residue" evidence="10">
    <location>
        <position position="1"/>
    </location>
</feature>
<protein>
    <recommendedName>
        <fullName evidence="12">CSC1-like protein ERD4</fullName>
    </recommendedName>
</protein>
<organism evidence="10 11">
    <name type="scientific">Taxus chinensis</name>
    <name type="common">Chinese yew</name>
    <name type="synonym">Taxus wallichiana var. chinensis</name>
    <dbReference type="NCBI Taxonomy" id="29808"/>
    <lineage>
        <taxon>Eukaryota</taxon>
        <taxon>Viridiplantae</taxon>
        <taxon>Streptophyta</taxon>
        <taxon>Embryophyta</taxon>
        <taxon>Tracheophyta</taxon>
        <taxon>Spermatophyta</taxon>
        <taxon>Pinopsida</taxon>
        <taxon>Pinidae</taxon>
        <taxon>Conifers II</taxon>
        <taxon>Cupressales</taxon>
        <taxon>Taxaceae</taxon>
        <taxon>Taxus</taxon>
    </lineage>
</organism>
<dbReference type="OMA" id="CSCKKEN"/>
<evidence type="ECO:0000256" key="1">
    <source>
        <dbReference type="ARBA" id="ARBA00004141"/>
    </source>
</evidence>
<keyword evidence="3" id="KW-0813">Transport</keyword>
<feature type="transmembrane region" description="Helical" evidence="7">
    <location>
        <begin position="86"/>
        <end position="111"/>
    </location>
</feature>
<evidence type="ECO:0000256" key="4">
    <source>
        <dbReference type="ARBA" id="ARBA00022692"/>
    </source>
</evidence>
<evidence type="ECO:0000313" key="10">
    <source>
        <dbReference type="EMBL" id="KAH9308363.1"/>
    </source>
</evidence>
<evidence type="ECO:0000256" key="5">
    <source>
        <dbReference type="ARBA" id="ARBA00022989"/>
    </source>
</evidence>
<evidence type="ECO:0000259" key="8">
    <source>
        <dbReference type="Pfam" id="PF02714"/>
    </source>
</evidence>
<keyword evidence="11" id="KW-1185">Reference proteome</keyword>
<feature type="domain" description="CSC1/OSCA1-like 7TM region" evidence="8">
    <location>
        <begin position="342"/>
        <end position="581"/>
    </location>
</feature>
<feature type="transmembrane region" description="Helical" evidence="7">
    <location>
        <begin position="404"/>
        <end position="423"/>
    </location>
</feature>
<feature type="domain" description="CSC1/OSCA1-like N-terminal transmembrane" evidence="9">
    <location>
        <begin position="6"/>
        <end position="176"/>
    </location>
</feature>
<dbReference type="Proteomes" id="UP000824469">
    <property type="component" value="Unassembled WGS sequence"/>
</dbReference>
<dbReference type="GO" id="GO:0005227">
    <property type="term" value="F:calcium-activated cation channel activity"/>
    <property type="evidence" value="ECO:0007669"/>
    <property type="project" value="InterPro"/>
</dbReference>
<keyword evidence="4 7" id="KW-0812">Transmembrane</keyword>
<evidence type="ECO:0008006" key="12">
    <source>
        <dbReference type="Google" id="ProtNLM"/>
    </source>
</evidence>
<dbReference type="Pfam" id="PF02714">
    <property type="entry name" value="RSN1_7TM"/>
    <property type="match status" value="1"/>
</dbReference>